<proteinExistence type="predicted"/>
<organism evidence="1 2">
    <name type="scientific">Arthrobacter cryoconiti</name>
    <dbReference type="NCBI Taxonomy" id="748907"/>
    <lineage>
        <taxon>Bacteria</taxon>
        <taxon>Bacillati</taxon>
        <taxon>Actinomycetota</taxon>
        <taxon>Actinomycetes</taxon>
        <taxon>Micrococcales</taxon>
        <taxon>Micrococcaceae</taxon>
        <taxon>Arthrobacter</taxon>
    </lineage>
</organism>
<dbReference type="RefSeq" id="WP_230066632.1">
    <property type="nucleotide sequence ID" value="NZ_BAABLL010000019.1"/>
</dbReference>
<keyword evidence="2" id="KW-1185">Reference proteome</keyword>
<evidence type="ECO:0000313" key="2">
    <source>
        <dbReference type="Proteomes" id="UP001595773"/>
    </source>
</evidence>
<dbReference type="Proteomes" id="UP001595773">
    <property type="component" value="Unassembled WGS sequence"/>
</dbReference>
<comment type="caution">
    <text evidence="1">The sequence shown here is derived from an EMBL/GenBank/DDBJ whole genome shotgun (WGS) entry which is preliminary data.</text>
</comment>
<reference evidence="2" key="1">
    <citation type="journal article" date="2019" name="Int. J. Syst. Evol. Microbiol.">
        <title>The Global Catalogue of Microorganisms (GCM) 10K type strain sequencing project: providing services to taxonomists for standard genome sequencing and annotation.</title>
        <authorList>
            <consortium name="The Broad Institute Genomics Platform"/>
            <consortium name="The Broad Institute Genome Sequencing Center for Infectious Disease"/>
            <person name="Wu L."/>
            <person name="Ma J."/>
        </authorList>
    </citation>
    <scope>NUCLEOTIDE SEQUENCE [LARGE SCALE GENOMIC DNA]</scope>
    <source>
        <strain evidence="2">CGMCC 1.10698</strain>
    </source>
</reference>
<name>A0ABV8QXM0_9MICC</name>
<dbReference type="EMBL" id="JBHSCQ010000005">
    <property type="protein sequence ID" value="MFC4265011.1"/>
    <property type="molecule type" value="Genomic_DNA"/>
</dbReference>
<evidence type="ECO:0008006" key="3">
    <source>
        <dbReference type="Google" id="ProtNLM"/>
    </source>
</evidence>
<sequence length="112" mass="11549">MSVEAEIHQLVLGMDGISAVFVVDPLWKNVVSQLGSLLGQDGASGQLQFVDCSTDRSGANPVMTVRLRIGADGSVPAPALARAVAATIRTHVKSVQPDVDVVAAVEISAISV</sequence>
<protein>
    <recommendedName>
        <fullName evidence="3">Asp23/Gls24 family envelope stress response protein</fullName>
    </recommendedName>
</protein>
<gene>
    <name evidence="1" type="ORF">ACFOW9_05285</name>
</gene>
<evidence type="ECO:0000313" key="1">
    <source>
        <dbReference type="EMBL" id="MFC4265011.1"/>
    </source>
</evidence>
<accession>A0ABV8QXM0</accession>